<dbReference type="PANTHER" id="PTHR47163:SF2">
    <property type="entry name" value="SI:DKEY-17M8.2"/>
    <property type="match status" value="1"/>
</dbReference>
<dbReference type="OrthoDB" id="424490at2759"/>
<evidence type="ECO:0000313" key="1">
    <source>
        <dbReference type="EMBL" id="KII65970.1"/>
    </source>
</evidence>
<accession>A0A0C2MNM3</accession>
<evidence type="ECO:0000313" key="2">
    <source>
        <dbReference type="Proteomes" id="UP000031668"/>
    </source>
</evidence>
<dbReference type="AlphaFoldDB" id="A0A0C2MNM3"/>
<proteinExistence type="predicted"/>
<dbReference type="InterPro" id="IPR053164">
    <property type="entry name" value="IS1016-like_transposase"/>
</dbReference>
<protein>
    <recommendedName>
        <fullName evidence="3">ISXO2-like transposase domain-containing protein</fullName>
    </recommendedName>
</protein>
<dbReference type="Proteomes" id="UP000031668">
    <property type="component" value="Unassembled WGS sequence"/>
</dbReference>
<name>A0A0C2MNM3_THEKT</name>
<dbReference type="PANTHER" id="PTHR47163">
    <property type="entry name" value="DDE_TNP_IS1595 DOMAIN-CONTAINING PROTEIN"/>
    <property type="match status" value="1"/>
</dbReference>
<dbReference type="EMBL" id="JWZT01003647">
    <property type="protein sequence ID" value="KII65970.1"/>
    <property type="molecule type" value="Genomic_DNA"/>
</dbReference>
<evidence type="ECO:0008006" key="3">
    <source>
        <dbReference type="Google" id="ProtNLM"/>
    </source>
</evidence>
<sequence length="124" mass="13759">MPGNCGVKLMNFKTFQKTAANIDLSIAFLRNICSWKISTLDLKLGGPGRIVQIDESVISRAMRNRGHDLLRRPRWVLGMYDATSKIGIVISIPNRKAQTITDLIMRHVSGGSIIHTDGFSSYKG</sequence>
<reference evidence="1 2" key="1">
    <citation type="journal article" date="2014" name="Genome Biol. Evol.">
        <title>The genome of the myxosporean Thelohanellus kitauei shows adaptations to nutrient acquisition within its fish host.</title>
        <authorList>
            <person name="Yang Y."/>
            <person name="Xiong J."/>
            <person name="Zhou Z."/>
            <person name="Huo F."/>
            <person name="Miao W."/>
            <person name="Ran C."/>
            <person name="Liu Y."/>
            <person name="Zhang J."/>
            <person name="Feng J."/>
            <person name="Wang M."/>
            <person name="Wang M."/>
            <person name="Wang L."/>
            <person name="Yao B."/>
        </authorList>
    </citation>
    <scope>NUCLEOTIDE SEQUENCE [LARGE SCALE GENOMIC DNA]</scope>
    <source>
        <strain evidence="1">Wuqing</strain>
    </source>
</reference>
<organism evidence="1 2">
    <name type="scientific">Thelohanellus kitauei</name>
    <name type="common">Myxosporean</name>
    <dbReference type="NCBI Taxonomy" id="669202"/>
    <lineage>
        <taxon>Eukaryota</taxon>
        <taxon>Metazoa</taxon>
        <taxon>Cnidaria</taxon>
        <taxon>Myxozoa</taxon>
        <taxon>Myxosporea</taxon>
        <taxon>Bivalvulida</taxon>
        <taxon>Platysporina</taxon>
        <taxon>Myxobolidae</taxon>
        <taxon>Thelohanellus</taxon>
    </lineage>
</organism>
<keyword evidence="2" id="KW-1185">Reference proteome</keyword>
<comment type="caution">
    <text evidence="1">The sequence shown here is derived from an EMBL/GenBank/DDBJ whole genome shotgun (WGS) entry which is preliminary data.</text>
</comment>
<gene>
    <name evidence="1" type="ORF">RF11_15781</name>
</gene>